<evidence type="ECO:0000256" key="6">
    <source>
        <dbReference type="SAM" id="MobiDB-lite"/>
    </source>
</evidence>
<evidence type="ECO:0000256" key="2">
    <source>
        <dbReference type="ARBA" id="ARBA00022692"/>
    </source>
</evidence>
<dbReference type="Pfam" id="PF06305">
    <property type="entry name" value="LapA_dom"/>
    <property type="match status" value="1"/>
</dbReference>
<feature type="transmembrane region" description="Helical" evidence="7">
    <location>
        <begin position="39"/>
        <end position="58"/>
    </location>
</feature>
<dbReference type="PANTHER" id="PTHR41335:SF1">
    <property type="entry name" value="MEMBRANE PROTEIN"/>
    <property type="match status" value="1"/>
</dbReference>
<evidence type="ECO:0000256" key="1">
    <source>
        <dbReference type="ARBA" id="ARBA00022475"/>
    </source>
</evidence>
<dbReference type="InterPro" id="IPR010445">
    <property type="entry name" value="LapA_dom"/>
</dbReference>
<dbReference type="PANTHER" id="PTHR41335">
    <property type="entry name" value="MEMBRANE PROTEIN-RELATED"/>
    <property type="match status" value="1"/>
</dbReference>
<dbReference type="Proteomes" id="UP000315343">
    <property type="component" value="Unassembled WGS sequence"/>
</dbReference>
<keyword evidence="10" id="KW-1185">Reference proteome</keyword>
<dbReference type="GO" id="GO:0005886">
    <property type="term" value="C:plasma membrane"/>
    <property type="evidence" value="ECO:0007669"/>
    <property type="project" value="InterPro"/>
</dbReference>
<gene>
    <name evidence="9" type="ORF">LY60_02110</name>
</gene>
<keyword evidence="1" id="KW-1003">Cell membrane</keyword>
<evidence type="ECO:0000256" key="7">
    <source>
        <dbReference type="SAM" id="Phobius"/>
    </source>
</evidence>
<evidence type="ECO:0000313" key="10">
    <source>
        <dbReference type="Proteomes" id="UP000315343"/>
    </source>
</evidence>
<protein>
    <submittedName>
        <fullName evidence="9">Uncharacterized protein DUF1049</fullName>
    </submittedName>
</protein>
<keyword evidence="3 7" id="KW-1133">Transmembrane helix</keyword>
<evidence type="ECO:0000259" key="8">
    <source>
        <dbReference type="Pfam" id="PF06305"/>
    </source>
</evidence>
<keyword evidence="2 7" id="KW-0812">Transmembrane</keyword>
<reference evidence="9 10" key="1">
    <citation type="submission" date="2019-07" db="EMBL/GenBank/DDBJ databases">
        <title>Genomic Encyclopedia of Type Strains, Phase I: the one thousand microbial genomes (KMG-I) project.</title>
        <authorList>
            <person name="Kyrpides N."/>
        </authorList>
    </citation>
    <scope>NUCLEOTIDE SEQUENCE [LARGE SCALE GENOMIC DNA]</scope>
    <source>
        <strain evidence="9 10">DSM 13558</strain>
    </source>
</reference>
<keyword evidence="5" id="KW-0175">Coiled coil</keyword>
<name>A0A562J9C9_9FIRM</name>
<evidence type="ECO:0000256" key="5">
    <source>
        <dbReference type="SAM" id="Coils"/>
    </source>
</evidence>
<feature type="region of interest" description="Disordered" evidence="6">
    <location>
        <begin position="138"/>
        <end position="158"/>
    </location>
</feature>
<evidence type="ECO:0000256" key="4">
    <source>
        <dbReference type="ARBA" id="ARBA00023136"/>
    </source>
</evidence>
<organism evidence="9 10">
    <name type="scientific">Sedimentibacter saalensis</name>
    <dbReference type="NCBI Taxonomy" id="130788"/>
    <lineage>
        <taxon>Bacteria</taxon>
        <taxon>Bacillati</taxon>
        <taxon>Bacillota</taxon>
        <taxon>Tissierellia</taxon>
        <taxon>Sedimentibacter</taxon>
    </lineage>
</organism>
<accession>A0A562J9C9</accession>
<evidence type="ECO:0000313" key="9">
    <source>
        <dbReference type="EMBL" id="TWH79791.1"/>
    </source>
</evidence>
<dbReference type="RefSeq" id="WP_019228153.1">
    <property type="nucleotide sequence ID" value="NZ_VLKH01000005.1"/>
</dbReference>
<evidence type="ECO:0000256" key="3">
    <source>
        <dbReference type="ARBA" id="ARBA00022989"/>
    </source>
</evidence>
<sequence>MQIGFILILVIAIFVAIFSIQNGTPVPVDLFLARYEMPLALVMMACIIIGAVIVLILGTSRQFKKRSEGKEMKNKLKTFENEKLQFENNAKTMETEIQSLKDNNAALIAKATEFEEKLKLKDDHIALLTKEIDEMKTKSNININEGADPNSNDEKSEA</sequence>
<dbReference type="AlphaFoldDB" id="A0A562J9C9"/>
<dbReference type="EMBL" id="VLKH01000005">
    <property type="protein sequence ID" value="TWH79791.1"/>
    <property type="molecule type" value="Genomic_DNA"/>
</dbReference>
<proteinExistence type="predicted"/>
<feature type="domain" description="Lipopolysaccharide assembly protein A" evidence="8">
    <location>
        <begin position="21"/>
        <end position="82"/>
    </location>
</feature>
<comment type="caution">
    <text evidence="9">The sequence shown here is derived from an EMBL/GenBank/DDBJ whole genome shotgun (WGS) entry which is preliminary data.</text>
</comment>
<feature type="coiled-coil region" evidence="5">
    <location>
        <begin position="69"/>
        <end position="117"/>
    </location>
</feature>
<keyword evidence="4 7" id="KW-0472">Membrane</keyword>